<evidence type="ECO:0000259" key="1">
    <source>
        <dbReference type="SMART" id="SM00867"/>
    </source>
</evidence>
<dbReference type="SMART" id="SM00867">
    <property type="entry name" value="YceI"/>
    <property type="match status" value="1"/>
</dbReference>
<dbReference type="Pfam" id="PF04264">
    <property type="entry name" value="YceI"/>
    <property type="match status" value="1"/>
</dbReference>
<dbReference type="RefSeq" id="WP_210759976.1">
    <property type="nucleotide sequence ID" value="NZ_CP060139.1"/>
</dbReference>
<dbReference type="PANTHER" id="PTHR34406:SF1">
    <property type="entry name" value="PROTEIN YCEI"/>
    <property type="match status" value="1"/>
</dbReference>
<sequence length="175" mass="20033">MKKLFLFLLVLGQISLKAQNVDLEKSKVNFEISNLGFNTVEGSFSGLDGKLYLNMDAVHKSILKVCLEVNSIETGIAKRDEHLKSEDFFWLDKHPQICFNGDKFKYLGDHHWQVSGYLNIRGISKYITVALTYKDDILECEFMLNRFDYELGSDISTFTAGKEVEIKVHLEKKAA</sequence>
<gene>
    <name evidence="2" type="ORF">H4K34_06300</name>
</gene>
<evidence type="ECO:0000313" key="2">
    <source>
        <dbReference type="EMBL" id="QNR25448.1"/>
    </source>
</evidence>
<dbReference type="Proteomes" id="UP000516305">
    <property type="component" value="Chromosome"/>
</dbReference>
<evidence type="ECO:0000313" key="3">
    <source>
        <dbReference type="Proteomes" id="UP000516305"/>
    </source>
</evidence>
<keyword evidence="3" id="KW-1185">Reference proteome</keyword>
<name>A0A7H0VIA0_9FLAO</name>
<protein>
    <submittedName>
        <fullName evidence="2">YceI family protein</fullName>
    </submittedName>
</protein>
<organism evidence="2 3">
    <name type="scientific">Croceimicrobium hydrocarbonivorans</name>
    <dbReference type="NCBI Taxonomy" id="2761580"/>
    <lineage>
        <taxon>Bacteria</taxon>
        <taxon>Pseudomonadati</taxon>
        <taxon>Bacteroidota</taxon>
        <taxon>Flavobacteriia</taxon>
        <taxon>Flavobacteriales</taxon>
        <taxon>Owenweeksiaceae</taxon>
        <taxon>Croceimicrobium</taxon>
    </lineage>
</organism>
<dbReference type="SUPFAM" id="SSF101874">
    <property type="entry name" value="YceI-like"/>
    <property type="match status" value="1"/>
</dbReference>
<dbReference type="Gene3D" id="2.40.128.110">
    <property type="entry name" value="Lipid/polyisoprenoid-binding, YceI-like"/>
    <property type="match status" value="1"/>
</dbReference>
<feature type="domain" description="Lipid/polyisoprenoid-binding YceI-like" evidence="1">
    <location>
        <begin position="18"/>
        <end position="173"/>
    </location>
</feature>
<accession>A0A7H0VIA0</accession>
<dbReference type="InterPro" id="IPR007372">
    <property type="entry name" value="Lipid/polyisoprenoid-bd_YceI"/>
</dbReference>
<dbReference type="EMBL" id="CP060139">
    <property type="protein sequence ID" value="QNR25448.1"/>
    <property type="molecule type" value="Genomic_DNA"/>
</dbReference>
<dbReference type="AlphaFoldDB" id="A0A7H0VIA0"/>
<reference evidence="2 3" key="1">
    <citation type="submission" date="2020-08" db="EMBL/GenBank/DDBJ databases">
        <title>Croceimicrobium hydrocarbonivorans gen. nov., sp. nov., a novel marine bacterium isolated from a bacterial consortium that degrades polyethylene terephthalate.</title>
        <authorList>
            <person name="Liu R."/>
        </authorList>
    </citation>
    <scope>NUCLEOTIDE SEQUENCE [LARGE SCALE GENOMIC DNA]</scope>
    <source>
        <strain evidence="2 3">A20-9</strain>
    </source>
</reference>
<dbReference type="PANTHER" id="PTHR34406">
    <property type="entry name" value="PROTEIN YCEI"/>
    <property type="match status" value="1"/>
</dbReference>
<dbReference type="KEGG" id="chyd:H4K34_06300"/>
<proteinExistence type="predicted"/>
<dbReference type="InterPro" id="IPR036761">
    <property type="entry name" value="TTHA0802/YceI-like_sf"/>
</dbReference>